<evidence type="ECO:0000256" key="2">
    <source>
        <dbReference type="SAM" id="Phobius"/>
    </source>
</evidence>
<evidence type="ECO:0000256" key="1">
    <source>
        <dbReference type="SAM" id="MobiDB-lite"/>
    </source>
</evidence>
<keyword evidence="2" id="KW-0472">Membrane</keyword>
<reference evidence="3 4" key="1">
    <citation type="submission" date="2015-08" db="EMBL/GenBank/DDBJ databases">
        <authorList>
            <person name="Babu N.S."/>
            <person name="Beckwith C.J."/>
            <person name="Beseler K.G."/>
            <person name="Brison A."/>
            <person name="Carone J.V."/>
            <person name="Caskin T.P."/>
            <person name="Diamond M."/>
            <person name="Durham M.E."/>
            <person name="Foxe J.M."/>
            <person name="Go M."/>
            <person name="Henderson B.A."/>
            <person name="Jones I.B."/>
            <person name="McGettigan J.A."/>
            <person name="Micheletti S.J."/>
            <person name="Nasrallah M.E."/>
            <person name="Ortiz D."/>
            <person name="Piller C.R."/>
            <person name="Privatt S.R."/>
            <person name="Schneider S.L."/>
            <person name="Sharp S."/>
            <person name="Smith T.C."/>
            <person name="Stanton J.D."/>
            <person name="Ullery H.E."/>
            <person name="Wilson R.J."/>
            <person name="Serrano M.G."/>
            <person name="Buck G."/>
            <person name="Lee V."/>
            <person name="Wang Y."/>
            <person name="Carvalho R."/>
            <person name="Voegtly L."/>
            <person name="Shi R."/>
            <person name="Duckworth R."/>
            <person name="Johnson A."/>
            <person name="Loviza R."/>
            <person name="Walstead R."/>
            <person name="Shah Z."/>
            <person name="Kiflezghi M."/>
            <person name="Wade K."/>
            <person name="Ball S.L."/>
            <person name="Bradley K.W."/>
            <person name="Asai D.J."/>
            <person name="Bowman C.A."/>
            <person name="Russell D.A."/>
            <person name="Pope W.H."/>
            <person name="Jacobs-Sera D."/>
            <person name="Hendrix R.W."/>
            <person name="Hatfull G.F."/>
        </authorList>
    </citation>
    <scope>NUCLEOTIDE SEQUENCE [LARGE SCALE GENOMIC DNA]</scope>
    <source>
        <strain evidence="3 4">DSM 27648</strain>
    </source>
</reference>
<dbReference type="AlphaFoldDB" id="A0A0K1PKP2"/>
<organism evidence="3 4">
    <name type="scientific">Labilithrix luteola</name>
    <dbReference type="NCBI Taxonomy" id="1391654"/>
    <lineage>
        <taxon>Bacteria</taxon>
        <taxon>Pseudomonadati</taxon>
        <taxon>Myxococcota</taxon>
        <taxon>Polyangia</taxon>
        <taxon>Polyangiales</taxon>
        <taxon>Labilitrichaceae</taxon>
        <taxon>Labilithrix</taxon>
    </lineage>
</organism>
<proteinExistence type="predicted"/>
<dbReference type="KEGG" id="llu:AKJ09_00751"/>
<keyword evidence="2" id="KW-0812">Transmembrane</keyword>
<dbReference type="EMBL" id="CP012333">
    <property type="protein sequence ID" value="AKU94087.1"/>
    <property type="molecule type" value="Genomic_DNA"/>
</dbReference>
<feature type="region of interest" description="Disordered" evidence="1">
    <location>
        <begin position="28"/>
        <end position="56"/>
    </location>
</feature>
<keyword evidence="4" id="KW-1185">Reference proteome</keyword>
<dbReference type="Proteomes" id="UP000064967">
    <property type="component" value="Chromosome"/>
</dbReference>
<feature type="transmembrane region" description="Helical" evidence="2">
    <location>
        <begin position="72"/>
        <end position="95"/>
    </location>
</feature>
<name>A0A0K1PKP2_9BACT</name>
<dbReference type="STRING" id="1391654.AKJ09_00751"/>
<gene>
    <name evidence="3" type="ORF">AKJ09_00751</name>
</gene>
<evidence type="ECO:0000313" key="3">
    <source>
        <dbReference type="EMBL" id="AKU94087.1"/>
    </source>
</evidence>
<protein>
    <submittedName>
        <fullName evidence="3">Uncharacterized protein</fullName>
    </submittedName>
</protein>
<accession>A0A0K1PKP2</accession>
<sequence length="297" mass="31692">MPPGRNAVLAANFEKTRDRLDTPTLAFAPPARRRRHGSDGDAGGEAYESPCTRGTRDSIPLRARRARVTCVAYLRLASAMSHALTAFALVALGAFGTSACGARSEQAPPFELVVRTTDETNRPLAGALVQHEGRTLSTTAADGSALVTLRGPEGATVDLNVVCPSGHESPAKPTRITLRRLTGGDSRPEYAVPCPSMTRSIVIVVRAENGPNLPVLYLGREIARTDASGAAHAALDVRPGEMIEVTLDTQSNKQLRPESPTVALAVKQQDDIFVVDQRFTAPAPRIVPQRRRGPVPL</sequence>
<keyword evidence="2" id="KW-1133">Transmembrane helix</keyword>
<evidence type="ECO:0000313" key="4">
    <source>
        <dbReference type="Proteomes" id="UP000064967"/>
    </source>
</evidence>